<dbReference type="RefSeq" id="WP_046277633.1">
    <property type="nucleotide sequence ID" value="NZ_LATL02000235.1"/>
</dbReference>
<dbReference type="GO" id="GO:0009512">
    <property type="term" value="C:cytochrome b6f complex"/>
    <property type="evidence" value="ECO:0007669"/>
    <property type="project" value="InterPro"/>
</dbReference>
<comment type="function">
    <text evidence="8">Component of the cytochrome b6-f complex, which mediates electron transfer between photosystem II (PSII) and photosystem I (PSI), cyclic electron flow around PSI, and state transitions.</text>
</comment>
<keyword evidence="8" id="KW-0793">Thylakoid</keyword>
<name>A0A0F5YJ51_9CYAN</name>
<comment type="subunit">
    <text evidence="8">The 4 large subunits of the cytochrome b6-f complex are cytochrome b6, subunit IV (17 kDa polypeptide, PetD), cytochrome f and the Rieske protein, while the 4 small subunits are PetG, PetL, PetM and PetN. The complex functions as a dimer.</text>
</comment>
<dbReference type="NCBIfam" id="NF008826">
    <property type="entry name" value="PRK11876.1-2"/>
    <property type="match status" value="1"/>
</dbReference>
<proteinExistence type="inferred from homology"/>
<evidence type="ECO:0000256" key="9">
    <source>
        <dbReference type="SAM" id="Phobius"/>
    </source>
</evidence>
<sequence length="33" mass="3425">MAAEIIYVSVLCFSIVLVGLAGGFLLLKLQGGE</sequence>
<evidence type="ECO:0000256" key="8">
    <source>
        <dbReference type="HAMAP-Rule" id="MF_00396"/>
    </source>
</evidence>
<dbReference type="InterPro" id="IPR012595">
    <property type="entry name" value="PetM_cyt_b6/f_cplx_su7"/>
</dbReference>
<dbReference type="GO" id="GO:0015979">
    <property type="term" value="P:photosynthesis"/>
    <property type="evidence" value="ECO:0007669"/>
    <property type="project" value="UniProtKB-KW"/>
</dbReference>
<protein>
    <recommendedName>
        <fullName evidence="8">Cytochrome b6-f complex subunit 7</fullName>
    </recommendedName>
    <alternativeName>
        <fullName evidence="8">Cytochrome b6-f complex subunit PetM</fullName>
    </alternativeName>
    <alternativeName>
        <fullName evidence="8">Cytochrome b6-f complex subunit VII</fullName>
    </alternativeName>
</protein>
<evidence type="ECO:0000313" key="11">
    <source>
        <dbReference type="EMBL" id="KMW70021.1"/>
    </source>
</evidence>
<dbReference type="AlphaFoldDB" id="A0A0F5YJ51"/>
<keyword evidence="6 8" id="KW-1133">Transmembrane helix</keyword>
<keyword evidence="4 8" id="KW-0812">Transmembrane</keyword>
<dbReference type="EMBL" id="LATL02000235">
    <property type="protein sequence ID" value="KKD38959.1"/>
    <property type="molecule type" value="Genomic_DNA"/>
</dbReference>
<evidence type="ECO:0000256" key="3">
    <source>
        <dbReference type="ARBA" id="ARBA00022531"/>
    </source>
</evidence>
<evidence type="ECO:0000256" key="2">
    <source>
        <dbReference type="ARBA" id="ARBA00022448"/>
    </source>
</evidence>
<comment type="subcellular location">
    <subcellularLocation>
        <location evidence="8">Cellular thylakoid membrane</location>
        <topology evidence="8">Single-pass membrane protein</topology>
    </subcellularLocation>
    <subcellularLocation>
        <location evidence="1">Membrane</location>
        <topology evidence="1">Single-pass membrane protein</topology>
    </subcellularLocation>
</comment>
<reference evidence="10 12" key="1">
    <citation type="submission" date="2015-06" db="EMBL/GenBank/DDBJ databases">
        <title>Draft genome assembly of filamentous brackish cyanobacterium Limnoraphis robusta strain CS-951.</title>
        <authorList>
            <person name="Willis A."/>
            <person name="Parks M."/>
            <person name="Burford M.A."/>
        </authorList>
    </citation>
    <scope>NUCLEOTIDE SEQUENCE [LARGE SCALE GENOMIC DNA]</scope>
    <source>
        <strain evidence="10 12">CS-951</strain>
    </source>
</reference>
<keyword evidence="3 8" id="KW-0602">Photosynthesis</keyword>
<evidence type="ECO:0000313" key="12">
    <source>
        <dbReference type="Proteomes" id="UP000033607"/>
    </source>
</evidence>
<evidence type="ECO:0000313" key="10">
    <source>
        <dbReference type="EMBL" id="KKD38959.1"/>
    </source>
</evidence>
<evidence type="ECO:0000256" key="5">
    <source>
        <dbReference type="ARBA" id="ARBA00022982"/>
    </source>
</evidence>
<feature type="transmembrane region" description="Helical" evidence="9">
    <location>
        <begin position="6"/>
        <end position="27"/>
    </location>
</feature>
<organism evidence="10 12">
    <name type="scientific">Limnoraphis robusta CS-951</name>
    <dbReference type="NCBI Taxonomy" id="1637645"/>
    <lineage>
        <taxon>Bacteria</taxon>
        <taxon>Bacillati</taxon>
        <taxon>Cyanobacteriota</taxon>
        <taxon>Cyanophyceae</taxon>
        <taxon>Oscillatoriophycideae</taxon>
        <taxon>Oscillatoriales</taxon>
        <taxon>Sirenicapillariaceae</taxon>
        <taxon>Limnoraphis</taxon>
    </lineage>
</organism>
<evidence type="ECO:0000256" key="1">
    <source>
        <dbReference type="ARBA" id="ARBA00004167"/>
    </source>
</evidence>
<keyword evidence="5 8" id="KW-0249">Electron transport</keyword>
<dbReference type="GO" id="GO:0009055">
    <property type="term" value="F:electron transfer activity"/>
    <property type="evidence" value="ECO:0007669"/>
    <property type="project" value="UniProtKB-UniRule"/>
</dbReference>
<gene>
    <name evidence="8" type="primary">petM</name>
    <name evidence="10" type="ORF">WN50_06155</name>
    <name evidence="11" type="ORF">WN50_38500</name>
</gene>
<accession>A0A0F5YJ51</accession>
<evidence type="ECO:0000256" key="6">
    <source>
        <dbReference type="ARBA" id="ARBA00022989"/>
    </source>
</evidence>
<dbReference type="Proteomes" id="UP000033607">
    <property type="component" value="Unassembled WGS sequence"/>
</dbReference>
<keyword evidence="7 8" id="KW-0472">Membrane</keyword>
<dbReference type="GO" id="GO:0031676">
    <property type="term" value="C:plasma membrane-derived thylakoid membrane"/>
    <property type="evidence" value="ECO:0007669"/>
    <property type="project" value="UniProtKB-SubCell"/>
</dbReference>
<dbReference type="EMBL" id="LATL02000290">
    <property type="protein sequence ID" value="KMW70021.1"/>
    <property type="molecule type" value="Genomic_DNA"/>
</dbReference>
<evidence type="ECO:0000256" key="7">
    <source>
        <dbReference type="ARBA" id="ARBA00023136"/>
    </source>
</evidence>
<comment type="caution">
    <text evidence="10">The sequence shown here is derived from an EMBL/GenBank/DDBJ whole genome shotgun (WGS) entry which is preliminary data.</text>
</comment>
<comment type="similarity">
    <text evidence="8">Belongs to the PetM family.</text>
</comment>
<keyword evidence="2 8" id="KW-0813">Transport</keyword>
<dbReference type="SUPFAM" id="SSF103441">
    <property type="entry name" value="PetM subunit of the cytochrome b6f complex"/>
    <property type="match status" value="1"/>
</dbReference>
<dbReference type="Pfam" id="PF08041">
    <property type="entry name" value="PetM"/>
    <property type="match status" value="1"/>
</dbReference>
<dbReference type="HAMAP" id="MF_00396">
    <property type="entry name" value="Cytb6_f_PetM"/>
    <property type="match status" value="1"/>
</dbReference>
<evidence type="ECO:0000256" key="4">
    <source>
        <dbReference type="ARBA" id="ARBA00022692"/>
    </source>
</evidence>